<dbReference type="AlphaFoldDB" id="A0A914CLX2"/>
<reference evidence="2" key="1">
    <citation type="submission" date="2022-11" db="UniProtKB">
        <authorList>
            <consortium name="WormBaseParasite"/>
        </authorList>
    </citation>
    <scope>IDENTIFICATION</scope>
</reference>
<keyword evidence="1" id="KW-1185">Reference proteome</keyword>
<protein>
    <submittedName>
        <fullName evidence="2">Uncharacterized protein</fullName>
    </submittedName>
</protein>
<name>A0A914CLX2_9BILA</name>
<evidence type="ECO:0000313" key="2">
    <source>
        <dbReference type="WBParaSite" id="ACRNAN_scaffold11762.g17500.t1"/>
    </source>
</evidence>
<accession>A0A914CLX2</accession>
<evidence type="ECO:0000313" key="1">
    <source>
        <dbReference type="Proteomes" id="UP000887540"/>
    </source>
</evidence>
<organism evidence="1 2">
    <name type="scientific">Acrobeloides nanus</name>
    <dbReference type="NCBI Taxonomy" id="290746"/>
    <lineage>
        <taxon>Eukaryota</taxon>
        <taxon>Metazoa</taxon>
        <taxon>Ecdysozoa</taxon>
        <taxon>Nematoda</taxon>
        <taxon>Chromadorea</taxon>
        <taxon>Rhabditida</taxon>
        <taxon>Tylenchina</taxon>
        <taxon>Cephalobomorpha</taxon>
        <taxon>Cephaloboidea</taxon>
        <taxon>Cephalobidae</taxon>
        <taxon>Acrobeloides</taxon>
    </lineage>
</organism>
<dbReference type="WBParaSite" id="ACRNAN_scaffold11762.g17500.t1">
    <property type="protein sequence ID" value="ACRNAN_scaffold11762.g17500.t1"/>
    <property type="gene ID" value="ACRNAN_scaffold11762.g17500"/>
</dbReference>
<proteinExistence type="predicted"/>
<dbReference type="Proteomes" id="UP000887540">
    <property type="component" value="Unplaced"/>
</dbReference>
<sequence length="38" mass="4292">MSTFSGGRIDICGCNGDKCNKQEHQKREDAQMKAVEEF</sequence>